<evidence type="ECO:0000256" key="4">
    <source>
        <dbReference type="ARBA" id="ARBA00023274"/>
    </source>
</evidence>
<dbReference type="Pfam" id="PF01084">
    <property type="entry name" value="Ribosomal_S18"/>
    <property type="match status" value="1"/>
</dbReference>
<proteinExistence type="predicted"/>
<dbReference type="GO" id="GO:0070181">
    <property type="term" value="F:small ribosomal subunit rRNA binding"/>
    <property type="evidence" value="ECO:0000318"/>
    <property type="project" value="GO_Central"/>
</dbReference>
<sequence>MDQLNQTDPERRVMRRTIGITLRSIGRSHTTHFAKPLSTSASHGKKDSSNTLESNNEFEQRIFGGISENSLPFFQKLDRIEKARNRPGSRMNEGISSNLDGLYENTLSDGMDGKLKKAARYFEFDPEEITKEDYAFRPDMTFRRGMTYDTKDLDLRKPGVRKPPKRYEFQVTTEEVLEKADSRNVRFLSNFITEAGIMHKRSKTKISAKAQRKVAGEIKTARAFGLMPFTTMGTKSFVFGKSMQDLDEDYEYESFDRRTIDDTVGEGPLAA</sequence>
<dbReference type="STRING" id="3988.B9SS74"/>
<name>B9SS74_RICCO</name>
<evidence type="ECO:0000256" key="7">
    <source>
        <dbReference type="SAM" id="MobiDB-lite"/>
    </source>
</evidence>
<evidence type="ECO:0000256" key="1">
    <source>
        <dbReference type="ARBA" id="ARBA00022730"/>
    </source>
</evidence>
<evidence type="ECO:0000256" key="3">
    <source>
        <dbReference type="ARBA" id="ARBA00022980"/>
    </source>
</evidence>
<dbReference type="InParanoid" id="B9SS74"/>
<organism evidence="8 9">
    <name type="scientific">Ricinus communis</name>
    <name type="common">Castor bean</name>
    <dbReference type="NCBI Taxonomy" id="3988"/>
    <lineage>
        <taxon>Eukaryota</taxon>
        <taxon>Viridiplantae</taxon>
        <taxon>Streptophyta</taxon>
        <taxon>Embryophyta</taxon>
        <taxon>Tracheophyta</taxon>
        <taxon>Spermatophyta</taxon>
        <taxon>Magnoliopsida</taxon>
        <taxon>eudicotyledons</taxon>
        <taxon>Gunneridae</taxon>
        <taxon>Pentapetalae</taxon>
        <taxon>rosids</taxon>
        <taxon>fabids</taxon>
        <taxon>Malpighiales</taxon>
        <taxon>Euphorbiaceae</taxon>
        <taxon>Acalyphoideae</taxon>
        <taxon>Acalypheae</taxon>
        <taxon>Ricinus</taxon>
    </lineage>
</organism>
<keyword evidence="4" id="KW-0687">Ribonucleoprotein</keyword>
<dbReference type="InterPro" id="IPR036870">
    <property type="entry name" value="Ribosomal_bS18_sf"/>
</dbReference>
<dbReference type="eggNOG" id="KOG3162">
    <property type="taxonomic scope" value="Eukaryota"/>
</dbReference>
<protein>
    <recommendedName>
        <fullName evidence="5">Small ribosomal subunit protein bS18c</fullName>
    </recommendedName>
    <alternativeName>
        <fullName evidence="6">30S ribosomal protein S18, chloroplastic</fullName>
    </alternativeName>
</protein>
<evidence type="ECO:0000313" key="8">
    <source>
        <dbReference type="EMBL" id="EEF33517.1"/>
    </source>
</evidence>
<dbReference type="GO" id="GO:0003735">
    <property type="term" value="F:structural constituent of ribosome"/>
    <property type="evidence" value="ECO:0000318"/>
    <property type="project" value="GO_Central"/>
</dbReference>
<keyword evidence="2" id="KW-0694">RNA-binding</keyword>
<dbReference type="GO" id="GO:0005763">
    <property type="term" value="C:mitochondrial small ribosomal subunit"/>
    <property type="evidence" value="ECO:0000318"/>
    <property type="project" value="GO_Central"/>
</dbReference>
<dbReference type="AlphaFoldDB" id="B9SS74"/>
<keyword evidence="9" id="KW-1185">Reference proteome</keyword>
<gene>
    <name evidence="8" type="ORF">RCOM_0618400</name>
</gene>
<dbReference type="PRINTS" id="PR00974">
    <property type="entry name" value="RIBOSOMALS18"/>
</dbReference>
<accession>B9SS74</accession>
<feature type="region of interest" description="Disordered" evidence="7">
    <location>
        <begin position="29"/>
        <end position="53"/>
    </location>
</feature>
<dbReference type="EMBL" id="EQ974109">
    <property type="protein sequence ID" value="EEF33517.1"/>
    <property type="molecule type" value="Genomic_DNA"/>
</dbReference>
<dbReference type="FunCoup" id="B9SS74">
    <property type="interactions" value="1413"/>
</dbReference>
<evidence type="ECO:0000256" key="6">
    <source>
        <dbReference type="ARBA" id="ARBA00035368"/>
    </source>
</evidence>
<dbReference type="InterPro" id="IPR001648">
    <property type="entry name" value="Ribosomal_bS18"/>
</dbReference>
<evidence type="ECO:0000256" key="5">
    <source>
        <dbReference type="ARBA" id="ARBA00035266"/>
    </source>
</evidence>
<dbReference type="SUPFAM" id="SSF46911">
    <property type="entry name" value="Ribosomal protein S18"/>
    <property type="match status" value="1"/>
</dbReference>
<dbReference type="PANTHER" id="PTHR13479">
    <property type="entry name" value="30S RIBOSOMAL PROTEIN S18"/>
    <property type="match status" value="1"/>
</dbReference>
<dbReference type="Gene3D" id="4.10.640.10">
    <property type="entry name" value="Ribosomal protein S18"/>
    <property type="match status" value="1"/>
</dbReference>
<evidence type="ECO:0000313" key="9">
    <source>
        <dbReference type="Proteomes" id="UP000008311"/>
    </source>
</evidence>
<keyword evidence="1" id="KW-0699">rRNA-binding</keyword>
<dbReference type="GO" id="GO:0006412">
    <property type="term" value="P:translation"/>
    <property type="evidence" value="ECO:0000318"/>
    <property type="project" value="GO_Central"/>
</dbReference>
<dbReference type="Proteomes" id="UP000008311">
    <property type="component" value="Unassembled WGS sequence"/>
</dbReference>
<dbReference type="PANTHER" id="PTHR13479:SF65">
    <property type="entry name" value="F10K1.8 PROTEIN"/>
    <property type="match status" value="1"/>
</dbReference>
<reference evidence="9" key="1">
    <citation type="journal article" date="2010" name="Nat. Biotechnol.">
        <title>Draft genome sequence of the oilseed species Ricinus communis.</title>
        <authorList>
            <person name="Chan A.P."/>
            <person name="Crabtree J."/>
            <person name="Zhao Q."/>
            <person name="Lorenzi H."/>
            <person name="Orvis J."/>
            <person name="Puiu D."/>
            <person name="Melake-Berhan A."/>
            <person name="Jones K.M."/>
            <person name="Redman J."/>
            <person name="Chen G."/>
            <person name="Cahoon E.B."/>
            <person name="Gedil M."/>
            <person name="Stanke M."/>
            <person name="Haas B.J."/>
            <person name="Wortman J.R."/>
            <person name="Fraser-Liggett C.M."/>
            <person name="Ravel J."/>
            <person name="Rabinowicz P.D."/>
        </authorList>
    </citation>
    <scope>NUCLEOTIDE SEQUENCE [LARGE SCALE GENOMIC DNA]</scope>
    <source>
        <strain evidence="9">cv. Hale</strain>
    </source>
</reference>
<keyword evidence="3" id="KW-0689">Ribosomal protein</keyword>
<evidence type="ECO:0000256" key="2">
    <source>
        <dbReference type="ARBA" id="ARBA00022884"/>
    </source>
</evidence>